<dbReference type="Gramene" id="Manes.04G078400.1.v8.1">
    <property type="protein sequence ID" value="Manes.04G078400.1.v8.1.CDS.1"/>
    <property type="gene ID" value="Manes.04G078400.v8.1"/>
</dbReference>
<keyword evidence="1" id="KW-1133">Transmembrane helix</keyword>
<proteinExistence type="predicted"/>
<comment type="caution">
    <text evidence="2">The sequence shown here is derived from an EMBL/GenBank/DDBJ whole genome shotgun (WGS) entry which is preliminary data.</text>
</comment>
<dbReference type="OMA" id="YRAHLHN"/>
<dbReference type="EMBL" id="CM004390">
    <property type="protein sequence ID" value="OAY52378.1"/>
    <property type="molecule type" value="Genomic_DNA"/>
</dbReference>
<dbReference type="Proteomes" id="UP000091857">
    <property type="component" value="Chromosome 4"/>
</dbReference>
<protein>
    <recommendedName>
        <fullName evidence="4">Transmembrane protein</fullName>
    </recommendedName>
</protein>
<dbReference type="PANTHER" id="PTHR33306">
    <property type="entry name" value="EXPRESSED PROTEIN-RELATED-RELATED"/>
    <property type="match status" value="1"/>
</dbReference>
<gene>
    <name evidence="2" type="ORF">MANES_04G078400v8</name>
</gene>
<dbReference type="PANTHER" id="PTHR33306:SF21">
    <property type="entry name" value="TRANSMEMBRANE PROTEIN"/>
    <property type="match status" value="1"/>
</dbReference>
<evidence type="ECO:0000256" key="1">
    <source>
        <dbReference type="SAM" id="Phobius"/>
    </source>
</evidence>
<dbReference type="AlphaFoldDB" id="A0A2C9W0P5"/>
<organism evidence="2 3">
    <name type="scientific">Manihot esculenta</name>
    <name type="common">Cassava</name>
    <name type="synonym">Jatropha manihot</name>
    <dbReference type="NCBI Taxonomy" id="3983"/>
    <lineage>
        <taxon>Eukaryota</taxon>
        <taxon>Viridiplantae</taxon>
        <taxon>Streptophyta</taxon>
        <taxon>Embryophyta</taxon>
        <taxon>Tracheophyta</taxon>
        <taxon>Spermatophyta</taxon>
        <taxon>Magnoliopsida</taxon>
        <taxon>eudicotyledons</taxon>
        <taxon>Gunneridae</taxon>
        <taxon>Pentapetalae</taxon>
        <taxon>rosids</taxon>
        <taxon>fabids</taxon>
        <taxon>Malpighiales</taxon>
        <taxon>Euphorbiaceae</taxon>
        <taxon>Crotonoideae</taxon>
        <taxon>Manihoteae</taxon>
        <taxon>Manihot</taxon>
    </lineage>
</organism>
<feature type="transmembrane region" description="Helical" evidence="1">
    <location>
        <begin position="33"/>
        <end position="51"/>
    </location>
</feature>
<sequence length="139" mass="16270">MEWFHPKRRGPQWKHGWASQTLASMSTPPPPPLLTIFFIVILLLWLSQYTGYKAQFHQTAINFQLFLFLLPILLIFLIASYSTDWMLYFRPRQPQHHRSRSAHGGSSPWVIAIFVAVLLVLLSYQSTFHSKWFGPLRSD</sequence>
<reference evidence="3" key="1">
    <citation type="journal article" date="2016" name="Nat. Biotechnol.">
        <title>Sequencing wild and cultivated cassava and related species reveals extensive interspecific hybridization and genetic diversity.</title>
        <authorList>
            <person name="Bredeson J.V."/>
            <person name="Lyons J.B."/>
            <person name="Prochnik S.E."/>
            <person name="Wu G.A."/>
            <person name="Ha C.M."/>
            <person name="Edsinger-Gonzales E."/>
            <person name="Grimwood J."/>
            <person name="Schmutz J."/>
            <person name="Rabbi I.Y."/>
            <person name="Egesi C."/>
            <person name="Nauluvula P."/>
            <person name="Lebot V."/>
            <person name="Ndunguru J."/>
            <person name="Mkamilo G."/>
            <person name="Bart R.S."/>
            <person name="Setter T.L."/>
            <person name="Gleadow R.M."/>
            <person name="Kulakow P."/>
            <person name="Ferguson M.E."/>
            <person name="Rounsley S."/>
            <person name="Rokhsar D.S."/>
        </authorList>
    </citation>
    <scope>NUCLEOTIDE SEQUENCE [LARGE SCALE GENOMIC DNA]</scope>
    <source>
        <strain evidence="3">cv. AM560-2</strain>
    </source>
</reference>
<evidence type="ECO:0000313" key="2">
    <source>
        <dbReference type="EMBL" id="OAY52378.1"/>
    </source>
</evidence>
<keyword evidence="1" id="KW-0472">Membrane</keyword>
<keyword evidence="3" id="KW-1185">Reference proteome</keyword>
<feature type="transmembrane region" description="Helical" evidence="1">
    <location>
        <begin position="102"/>
        <end position="122"/>
    </location>
</feature>
<dbReference type="STRING" id="3983.A0A2C9W0P5"/>
<evidence type="ECO:0000313" key="3">
    <source>
        <dbReference type="Proteomes" id="UP000091857"/>
    </source>
</evidence>
<accession>A0A2C9W0P5</accession>
<keyword evidence="1" id="KW-0812">Transmembrane</keyword>
<name>A0A2C9W0P5_MANES</name>
<feature type="transmembrane region" description="Helical" evidence="1">
    <location>
        <begin position="63"/>
        <end position="82"/>
    </location>
</feature>
<evidence type="ECO:0008006" key="4">
    <source>
        <dbReference type="Google" id="ProtNLM"/>
    </source>
</evidence>